<protein>
    <recommendedName>
        <fullName evidence="3">F-box domain-containing protein</fullName>
    </recommendedName>
</protein>
<comment type="caution">
    <text evidence="1">The sequence shown here is derived from an EMBL/GenBank/DDBJ whole genome shotgun (WGS) entry which is preliminary data.</text>
</comment>
<accession>A0AAW0A2V4</accession>
<organism evidence="1 2">
    <name type="scientific">Favolaschia claudopus</name>
    <dbReference type="NCBI Taxonomy" id="2862362"/>
    <lineage>
        <taxon>Eukaryota</taxon>
        <taxon>Fungi</taxon>
        <taxon>Dikarya</taxon>
        <taxon>Basidiomycota</taxon>
        <taxon>Agaricomycotina</taxon>
        <taxon>Agaricomycetes</taxon>
        <taxon>Agaricomycetidae</taxon>
        <taxon>Agaricales</taxon>
        <taxon>Marasmiineae</taxon>
        <taxon>Mycenaceae</taxon>
        <taxon>Favolaschia</taxon>
    </lineage>
</organism>
<evidence type="ECO:0000313" key="1">
    <source>
        <dbReference type="EMBL" id="KAK7000411.1"/>
    </source>
</evidence>
<dbReference type="Proteomes" id="UP001362999">
    <property type="component" value="Unassembled WGS sequence"/>
</dbReference>
<keyword evidence="2" id="KW-1185">Reference proteome</keyword>
<evidence type="ECO:0008006" key="3">
    <source>
        <dbReference type="Google" id="ProtNLM"/>
    </source>
</evidence>
<dbReference type="AlphaFoldDB" id="A0AAW0A2V4"/>
<dbReference type="Gene3D" id="3.80.10.10">
    <property type="entry name" value="Ribonuclease Inhibitor"/>
    <property type="match status" value="1"/>
</dbReference>
<sequence length="454" mass="51219">MSPTSPVADLHIQIDKLSKKIEIQKQVLRHLEEQRSPGQARIQLNSFTDPMARLPLEIQSHIFLCVEPKARHHSTQVDLGDFPLAFLNVCHFWRVIALSTPRLWTTISMMTVPRTANHTEVCKAWLGRARTLPLSISLDSEGCFGLDSGVQDLITQYEQQLRKLTLQLQVGSLFGGIDSALPFRLEGPFLALRDLTIRSNRFNKLDSVTVDRSKLIELLRVCPAVSHCCMSNLVCEEETGHLDLSPLTLPSLETLHLGNPFSFAFDRMGGNSAFILPYLCAPALKDLSLTALNIPDQALVSFFARSASPLESFTLSLEYVWTESFVDQCLRLIPTLTALKLFAVSDSELDDRFLPFFEVLSASHNHLPLLRQLTLRTDCSSFINYERLLHMLTTRRTSLESFELKLLWSDDDYHEYDLPLDFEAKPDADVLAALRQLGKDGMQIHVGSSTRNLL</sequence>
<proteinExistence type="predicted"/>
<reference evidence="1 2" key="1">
    <citation type="journal article" date="2024" name="J Genomics">
        <title>Draft genome sequencing and assembly of Favolaschia claudopus CIRM-BRFM 2984 isolated from oak limbs.</title>
        <authorList>
            <person name="Navarro D."/>
            <person name="Drula E."/>
            <person name="Chaduli D."/>
            <person name="Cazenave R."/>
            <person name="Ahrendt S."/>
            <person name="Wang J."/>
            <person name="Lipzen A."/>
            <person name="Daum C."/>
            <person name="Barry K."/>
            <person name="Grigoriev I.V."/>
            <person name="Favel A."/>
            <person name="Rosso M.N."/>
            <person name="Martin F."/>
        </authorList>
    </citation>
    <scope>NUCLEOTIDE SEQUENCE [LARGE SCALE GENOMIC DNA]</scope>
    <source>
        <strain evidence="1 2">CIRM-BRFM 2984</strain>
    </source>
</reference>
<evidence type="ECO:0000313" key="2">
    <source>
        <dbReference type="Proteomes" id="UP001362999"/>
    </source>
</evidence>
<gene>
    <name evidence="1" type="ORF">R3P38DRAFT_1846695</name>
</gene>
<name>A0AAW0A2V4_9AGAR</name>
<dbReference type="InterPro" id="IPR032675">
    <property type="entry name" value="LRR_dom_sf"/>
</dbReference>
<dbReference type="EMBL" id="JAWWNJ010000089">
    <property type="protein sequence ID" value="KAK7000411.1"/>
    <property type="molecule type" value="Genomic_DNA"/>
</dbReference>